<dbReference type="Gene3D" id="1.20.920.10">
    <property type="entry name" value="Bromodomain-like"/>
    <property type="match status" value="1"/>
</dbReference>
<dbReference type="PANTHER" id="PTHR45926">
    <property type="entry name" value="OSJNBA0053K19.4 PROTEIN"/>
    <property type="match status" value="1"/>
</dbReference>
<dbReference type="AlphaFoldDB" id="A0A699GNV5"/>
<evidence type="ECO:0000259" key="3">
    <source>
        <dbReference type="PROSITE" id="PS50014"/>
    </source>
</evidence>
<dbReference type="EMBL" id="BKCJ010008058">
    <property type="protein sequence ID" value="GEU80333.1"/>
    <property type="molecule type" value="Genomic_DNA"/>
</dbReference>
<dbReference type="SUPFAM" id="SSF47370">
    <property type="entry name" value="Bromodomain"/>
    <property type="match status" value="1"/>
</dbReference>
<protein>
    <submittedName>
        <fullName evidence="4">DNA-binding bromodomain-containing protein</fullName>
    </submittedName>
</protein>
<dbReference type="PROSITE" id="PS50014">
    <property type="entry name" value="BROMODOMAIN_2"/>
    <property type="match status" value="1"/>
</dbReference>
<dbReference type="InterPro" id="IPR001487">
    <property type="entry name" value="Bromodomain"/>
</dbReference>
<evidence type="ECO:0000256" key="2">
    <source>
        <dbReference type="PROSITE-ProRule" id="PRU00035"/>
    </source>
</evidence>
<feature type="domain" description="Bromo" evidence="3">
    <location>
        <begin position="1"/>
        <end position="73"/>
    </location>
</feature>
<proteinExistence type="predicted"/>
<dbReference type="PRINTS" id="PR00503">
    <property type="entry name" value="BROMODOMAIN"/>
</dbReference>
<name>A0A699GNV5_TANCI</name>
<dbReference type="GO" id="GO:0003677">
    <property type="term" value="F:DNA binding"/>
    <property type="evidence" value="ECO:0007669"/>
    <property type="project" value="UniProtKB-KW"/>
</dbReference>
<evidence type="ECO:0000256" key="1">
    <source>
        <dbReference type="ARBA" id="ARBA00023117"/>
    </source>
</evidence>
<keyword evidence="1 2" id="KW-0103">Bromodomain</keyword>
<sequence>MTHRYGGVFNQPVDPVQLGILNYFDVISYPMDFRTISKKLEKDVYSSEEAFAVDIRLTFANAMRYNPLSNFVHKMAKEMKDIFEIMWKLFETKLAKLRKSIAKQGKLKKKPLDTSKIANSLPDKTFERNTIKKSTPSLILKFKKAEDTSTITTCSVSKPLVSREEKINLKREPISAVRGDWTGPLRWFLRKYGLLNQIREKIEHAFNLFNDDALLELSRALKGSFGTSTEKVYVYTSQGGHNVDV</sequence>
<dbReference type="SMART" id="SM00297">
    <property type="entry name" value="BROMO"/>
    <property type="match status" value="1"/>
</dbReference>
<organism evidence="4">
    <name type="scientific">Tanacetum cinerariifolium</name>
    <name type="common">Dalmatian daisy</name>
    <name type="synonym">Chrysanthemum cinerariifolium</name>
    <dbReference type="NCBI Taxonomy" id="118510"/>
    <lineage>
        <taxon>Eukaryota</taxon>
        <taxon>Viridiplantae</taxon>
        <taxon>Streptophyta</taxon>
        <taxon>Embryophyta</taxon>
        <taxon>Tracheophyta</taxon>
        <taxon>Spermatophyta</taxon>
        <taxon>Magnoliopsida</taxon>
        <taxon>eudicotyledons</taxon>
        <taxon>Gunneridae</taxon>
        <taxon>Pentapetalae</taxon>
        <taxon>asterids</taxon>
        <taxon>campanulids</taxon>
        <taxon>Asterales</taxon>
        <taxon>Asteraceae</taxon>
        <taxon>Asteroideae</taxon>
        <taxon>Anthemideae</taxon>
        <taxon>Anthemidinae</taxon>
        <taxon>Tanacetum</taxon>
    </lineage>
</organism>
<gene>
    <name evidence="4" type="ORF">Tci_052311</name>
</gene>
<comment type="caution">
    <text evidence="4">The sequence shown here is derived from an EMBL/GenBank/DDBJ whole genome shotgun (WGS) entry which is preliminary data.</text>
</comment>
<accession>A0A699GNV5</accession>
<evidence type="ECO:0000313" key="4">
    <source>
        <dbReference type="EMBL" id="GEU80333.1"/>
    </source>
</evidence>
<dbReference type="Pfam" id="PF00439">
    <property type="entry name" value="Bromodomain"/>
    <property type="match status" value="1"/>
</dbReference>
<keyword evidence="4" id="KW-0238">DNA-binding</keyword>
<reference evidence="4" key="1">
    <citation type="journal article" date="2019" name="Sci. Rep.">
        <title>Draft genome of Tanacetum cinerariifolium, the natural source of mosquito coil.</title>
        <authorList>
            <person name="Yamashiro T."/>
            <person name="Shiraishi A."/>
            <person name="Satake H."/>
            <person name="Nakayama K."/>
        </authorList>
    </citation>
    <scope>NUCLEOTIDE SEQUENCE</scope>
</reference>
<dbReference type="InterPro" id="IPR036427">
    <property type="entry name" value="Bromodomain-like_sf"/>
</dbReference>